<sequence>MTPDKNQNKEKLRRLEVIATTPEAKLIENPETRFPREEAKAIDQAQEVMNDLYRERAEYGDGSSAFMVIKEQFEGGVGNEPKSLKKNTLHDRKCRQYIKGLKKHLPNLPPEARQRIQYEIQKIEEALQWAEDYKNGKYPKIPAWAKPWKEQLGE</sequence>
<accession>A0ABR8EM75</accession>
<dbReference type="EMBL" id="JACJSK010000081">
    <property type="protein sequence ID" value="MBD2547625.1"/>
    <property type="molecule type" value="Genomic_DNA"/>
</dbReference>
<evidence type="ECO:0000313" key="2">
    <source>
        <dbReference type="Proteomes" id="UP000641954"/>
    </source>
</evidence>
<organism evidence="1 2">
    <name type="scientific">Planktothricoides raciborskii FACHB-1370</name>
    <dbReference type="NCBI Taxonomy" id="2949576"/>
    <lineage>
        <taxon>Bacteria</taxon>
        <taxon>Bacillati</taxon>
        <taxon>Cyanobacteriota</taxon>
        <taxon>Cyanophyceae</taxon>
        <taxon>Oscillatoriophycideae</taxon>
        <taxon>Oscillatoriales</taxon>
        <taxon>Oscillatoriaceae</taxon>
        <taxon>Planktothricoides</taxon>
    </lineage>
</organism>
<dbReference type="RefSeq" id="WP_190880700.1">
    <property type="nucleotide sequence ID" value="NZ_JACJSK010000081.1"/>
</dbReference>
<name>A0ABR8EM75_9CYAN</name>
<comment type="caution">
    <text evidence="1">The sequence shown here is derived from an EMBL/GenBank/DDBJ whole genome shotgun (WGS) entry which is preliminary data.</text>
</comment>
<keyword evidence="2" id="KW-1185">Reference proteome</keyword>
<evidence type="ECO:0000313" key="1">
    <source>
        <dbReference type="EMBL" id="MBD2547625.1"/>
    </source>
</evidence>
<reference evidence="1 2" key="1">
    <citation type="journal article" date="2020" name="ISME J.">
        <title>Comparative genomics reveals insights into cyanobacterial evolution and habitat adaptation.</title>
        <authorList>
            <person name="Chen M.Y."/>
            <person name="Teng W.K."/>
            <person name="Zhao L."/>
            <person name="Hu C.X."/>
            <person name="Zhou Y.K."/>
            <person name="Han B.P."/>
            <person name="Song L.R."/>
            <person name="Shu W.S."/>
        </authorList>
    </citation>
    <scope>NUCLEOTIDE SEQUENCE [LARGE SCALE GENOMIC DNA]</scope>
    <source>
        <strain evidence="1 2">FACHB-1370</strain>
    </source>
</reference>
<dbReference type="Proteomes" id="UP000641954">
    <property type="component" value="Unassembled WGS sequence"/>
</dbReference>
<protein>
    <submittedName>
        <fullName evidence="1">Uncharacterized protein</fullName>
    </submittedName>
</protein>
<proteinExistence type="predicted"/>
<gene>
    <name evidence="1" type="ORF">H6G72_28155</name>
</gene>